<evidence type="ECO:0000256" key="3">
    <source>
        <dbReference type="ARBA" id="ARBA00004613"/>
    </source>
</evidence>
<gene>
    <name evidence="12" type="ORF">SAMN02745824_1445</name>
</gene>
<evidence type="ECO:0000256" key="9">
    <source>
        <dbReference type="ARBA" id="ARBA00029594"/>
    </source>
</evidence>
<dbReference type="CDD" id="cd09105">
    <property type="entry name" value="PLDc_vPLD1_2_like_2"/>
    <property type="match status" value="1"/>
</dbReference>
<evidence type="ECO:0000259" key="11">
    <source>
        <dbReference type="PROSITE" id="PS50035"/>
    </source>
</evidence>
<comment type="catalytic activity">
    <reaction evidence="1">
        <text>a 1,2-diacyl-sn-glycero-3-phosphocholine + H2O = a 1,2-diacyl-sn-glycero-3-phosphate + choline + H(+)</text>
        <dbReference type="Rhea" id="RHEA:14445"/>
        <dbReference type="ChEBI" id="CHEBI:15354"/>
        <dbReference type="ChEBI" id="CHEBI:15377"/>
        <dbReference type="ChEBI" id="CHEBI:15378"/>
        <dbReference type="ChEBI" id="CHEBI:57643"/>
        <dbReference type="ChEBI" id="CHEBI:58608"/>
        <dbReference type="EC" id="3.1.4.4"/>
    </reaction>
</comment>
<sequence length="639" mass="70081">MASPLPGFQPAAARGGPLTERPPPRSGNDVTPLIDGTAKLKALEQALLDAQSTIEIGYWQFDPAMDSITKFALDPILHPDIPGSNIVTERPLAMLIVDALARGVEVRVIMSDFEPLFDLEAHFDAWDSYLQLLKTVAKFVTRSPAIDPVLFQMICARHPATLNPGALAPLTKTKAAADALEKDLAEFQLNAVIDKLNDLLTSMNQRDVLEKFAIMPGLWDKIEFDAGARTFKAIASPPFPLSVASHHIKLCVVDGQRALMGGMNLNGHLLVSNPTHKLTPPDFQQTHDLHVEVAGPIAHDYRRFFAGLWNASIDDFNAFLDGQNLISPGSPMSRSTIKPMTVPTSYSGPRSGSLTGQAVRTVTGPIPVPQASSSRPPLPNDLALDTRDAYRDLIDNAKQYIYIENQYFRWAPLAGRIKRAMHRNKALEVIVVLPHRTEEVGDPVTLHGNAIQFDELTKLANAFPTRFGLFTFTSPTPPRPRADTYQRSVPVYIHSKAILVDDEVALVSSANLNGRSMMVDTEIGLIWAGRSSVTKFRKTLWKHALGTGTDQGKAGEFLARWRWRALRNAFLSPDKRTGLVVEMKVSDLARGLRIDSPLNPLPSTKVLAPALYVYSATLGTDHAGRPPLKPIAVSRPNIS</sequence>
<feature type="region of interest" description="Disordered" evidence="10">
    <location>
        <begin position="1"/>
        <end position="31"/>
    </location>
</feature>
<dbReference type="GO" id="GO:0005576">
    <property type="term" value="C:extracellular region"/>
    <property type="evidence" value="ECO:0007669"/>
    <property type="project" value="UniProtKB-SubCell"/>
</dbReference>
<comment type="function">
    <text evidence="2">Could be a virulence factor.</text>
</comment>
<keyword evidence="8" id="KW-0443">Lipid metabolism</keyword>
<dbReference type="SUPFAM" id="SSF56024">
    <property type="entry name" value="Phospholipase D/nuclease"/>
    <property type="match status" value="2"/>
</dbReference>
<dbReference type="PROSITE" id="PS50035">
    <property type="entry name" value="PLD"/>
    <property type="match status" value="2"/>
</dbReference>
<protein>
    <recommendedName>
        <fullName evidence="4">Phospholipase D</fullName>
    </recommendedName>
    <alternativeName>
        <fullName evidence="9">Choline phosphatase</fullName>
    </alternativeName>
</protein>
<evidence type="ECO:0000313" key="12">
    <source>
        <dbReference type="EMBL" id="SIN64849.1"/>
    </source>
</evidence>
<dbReference type="STRING" id="1123272.SAMN02745824_1445"/>
<keyword evidence="6" id="KW-0677">Repeat</keyword>
<evidence type="ECO:0000256" key="2">
    <source>
        <dbReference type="ARBA" id="ARBA00003145"/>
    </source>
</evidence>
<dbReference type="InterPro" id="IPR001736">
    <property type="entry name" value="PLipase_D/transphosphatidylase"/>
</dbReference>
<dbReference type="EMBL" id="FSQW01000001">
    <property type="protein sequence ID" value="SIN64849.1"/>
    <property type="molecule type" value="Genomic_DNA"/>
</dbReference>
<keyword evidence="7" id="KW-0378">Hydrolase</keyword>
<feature type="domain" description="PLD phosphodiesterase" evidence="11">
    <location>
        <begin position="489"/>
        <end position="516"/>
    </location>
</feature>
<dbReference type="GO" id="GO:0009395">
    <property type="term" value="P:phospholipid catabolic process"/>
    <property type="evidence" value="ECO:0007669"/>
    <property type="project" value="TreeGrafter"/>
</dbReference>
<reference evidence="13" key="1">
    <citation type="submission" date="2016-11" db="EMBL/GenBank/DDBJ databases">
        <authorList>
            <person name="Varghese N."/>
            <person name="Submissions S."/>
        </authorList>
    </citation>
    <scope>NUCLEOTIDE SEQUENCE [LARGE SCALE GENOMIC DNA]</scope>
    <source>
        <strain evidence="13">DSM 22363</strain>
    </source>
</reference>
<evidence type="ECO:0000256" key="8">
    <source>
        <dbReference type="ARBA" id="ARBA00023098"/>
    </source>
</evidence>
<organism evidence="12 13">
    <name type="scientific">Parasphingorhabdus marina DSM 22363</name>
    <dbReference type="NCBI Taxonomy" id="1123272"/>
    <lineage>
        <taxon>Bacteria</taxon>
        <taxon>Pseudomonadati</taxon>
        <taxon>Pseudomonadota</taxon>
        <taxon>Alphaproteobacteria</taxon>
        <taxon>Sphingomonadales</taxon>
        <taxon>Sphingomonadaceae</taxon>
        <taxon>Parasphingorhabdus</taxon>
    </lineage>
</organism>
<dbReference type="GO" id="GO:0004630">
    <property type="term" value="F:phospholipase D activity"/>
    <property type="evidence" value="ECO:0007669"/>
    <property type="project" value="UniProtKB-EC"/>
</dbReference>
<evidence type="ECO:0000256" key="4">
    <source>
        <dbReference type="ARBA" id="ARBA00018392"/>
    </source>
</evidence>
<dbReference type="PANTHER" id="PTHR18896">
    <property type="entry name" value="PHOSPHOLIPASE D"/>
    <property type="match status" value="1"/>
</dbReference>
<dbReference type="PANTHER" id="PTHR18896:SF76">
    <property type="entry name" value="PHOSPHOLIPASE"/>
    <property type="match status" value="1"/>
</dbReference>
<dbReference type="InterPro" id="IPR025202">
    <property type="entry name" value="PLD-like_dom"/>
</dbReference>
<comment type="subcellular location">
    <subcellularLocation>
        <location evidence="3">Secreted</location>
    </subcellularLocation>
</comment>
<dbReference type="Proteomes" id="UP000185192">
    <property type="component" value="Unassembled WGS sequence"/>
</dbReference>
<feature type="domain" description="PLD phosphodiesterase" evidence="11">
    <location>
        <begin position="242"/>
        <end position="269"/>
    </location>
</feature>
<accession>A0A1N6D296</accession>
<keyword evidence="13" id="KW-1185">Reference proteome</keyword>
<proteinExistence type="predicted"/>
<dbReference type="AlphaFoldDB" id="A0A1N6D296"/>
<dbReference type="Pfam" id="PF13091">
    <property type="entry name" value="PLDc_2"/>
    <property type="match status" value="1"/>
</dbReference>
<dbReference type="OrthoDB" id="8828485at2"/>
<evidence type="ECO:0000313" key="13">
    <source>
        <dbReference type="Proteomes" id="UP000185192"/>
    </source>
</evidence>
<evidence type="ECO:0000256" key="10">
    <source>
        <dbReference type="SAM" id="MobiDB-lite"/>
    </source>
</evidence>
<evidence type="ECO:0000256" key="6">
    <source>
        <dbReference type="ARBA" id="ARBA00022737"/>
    </source>
</evidence>
<evidence type="ECO:0000256" key="5">
    <source>
        <dbReference type="ARBA" id="ARBA00022525"/>
    </source>
</evidence>
<dbReference type="Gene3D" id="3.30.870.10">
    <property type="entry name" value="Endonuclease Chain A"/>
    <property type="match status" value="2"/>
</dbReference>
<dbReference type="RefSeq" id="WP_074204362.1">
    <property type="nucleotide sequence ID" value="NZ_FSQW01000001.1"/>
</dbReference>
<keyword evidence="5" id="KW-0964">Secreted</keyword>
<dbReference type="InterPro" id="IPR015679">
    <property type="entry name" value="PLipase_D_fam"/>
</dbReference>
<evidence type="ECO:0000256" key="1">
    <source>
        <dbReference type="ARBA" id="ARBA00000798"/>
    </source>
</evidence>
<name>A0A1N6D296_9SPHN</name>
<evidence type="ECO:0000256" key="7">
    <source>
        <dbReference type="ARBA" id="ARBA00022801"/>
    </source>
</evidence>
<dbReference type="SMART" id="SM00155">
    <property type="entry name" value="PLDc"/>
    <property type="match status" value="2"/>
</dbReference>